<sequence length="107" mass="11850">MSNGNQYSDVSAEEQLTPTKMLENERRNVFEDVVAENNVFQFVGSANGHTTTARSVTAKAYATQCLGDASDTTIQQISKDRSETTAKKQHPHHQQQTNSFEGPGRTF</sequence>
<feature type="region of interest" description="Disordered" evidence="1">
    <location>
        <begin position="77"/>
        <end position="107"/>
    </location>
</feature>
<proteinExistence type="predicted"/>
<organism evidence="2 3">
    <name type="scientific">Penicillium fimorum</name>
    <dbReference type="NCBI Taxonomy" id="1882269"/>
    <lineage>
        <taxon>Eukaryota</taxon>
        <taxon>Fungi</taxon>
        <taxon>Dikarya</taxon>
        <taxon>Ascomycota</taxon>
        <taxon>Pezizomycotina</taxon>
        <taxon>Eurotiomycetes</taxon>
        <taxon>Eurotiomycetidae</taxon>
        <taxon>Eurotiales</taxon>
        <taxon>Aspergillaceae</taxon>
        <taxon>Penicillium</taxon>
    </lineage>
</organism>
<dbReference type="Proteomes" id="UP001149954">
    <property type="component" value="Unassembled WGS sequence"/>
</dbReference>
<feature type="compositionally biased region" description="Polar residues" evidence="1">
    <location>
        <begin position="1"/>
        <end position="18"/>
    </location>
</feature>
<evidence type="ECO:0000313" key="2">
    <source>
        <dbReference type="EMBL" id="KAJ5512163.1"/>
    </source>
</evidence>
<feature type="region of interest" description="Disordered" evidence="1">
    <location>
        <begin position="1"/>
        <end position="21"/>
    </location>
</feature>
<evidence type="ECO:0000256" key="1">
    <source>
        <dbReference type="SAM" id="MobiDB-lite"/>
    </source>
</evidence>
<evidence type="ECO:0000313" key="3">
    <source>
        <dbReference type="Proteomes" id="UP001149954"/>
    </source>
</evidence>
<keyword evidence="3" id="KW-1185">Reference proteome</keyword>
<protein>
    <submittedName>
        <fullName evidence="2">Uncharacterized protein</fullName>
    </submittedName>
</protein>
<dbReference type="EMBL" id="JAPWDS010000002">
    <property type="protein sequence ID" value="KAJ5512163.1"/>
    <property type="molecule type" value="Genomic_DNA"/>
</dbReference>
<reference evidence="2" key="2">
    <citation type="journal article" date="2023" name="IMA Fungus">
        <title>Comparative genomic study of the Penicillium genus elucidates a diverse pangenome and 15 lateral gene transfer events.</title>
        <authorList>
            <person name="Petersen C."/>
            <person name="Sorensen T."/>
            <person name="Nielsen M.R."/>
            <person name="Sondergaard T.E."/>
            <person name="Sorensen J.L."/>
            <person name="Fitzpatrick D.A."/>
            <person name="Frisvad J.C."/>
            <person name="Nielsen K.L."/>
        </authorList>
    </citation>
    <scope>NUCLEOTIDE SEQUENCE</scope>
    <source>
        <strain evidence="2">IBT 29495</strain>
    </source>
</reference>
<reference evidence="2" key="1">
    <citation type="submission" date="2022-12" db="EMBL/GenBank/DDBJ databases">
        <authorList>
            <person name="Petersen C."/>
        </authorList>
    </citation>
    <scope>NUCLEOTIDE SEQUENCE</scope>
    <source>
        <strain evidence="2">IBT 29495</strain>
    </source>
</reference>
<accession>A0A9X0C7N4</accession>
<dbReference type="AlphaFoldDB" id="A0A9X0C7N4"/>
<dbReference type="OrthoDB" id="4495583at2759"/>
<comment type="caution">
    <text evidence="2">The sequence shown here is derived from an EMBL/GenBank/DDBJ whole genome shotgun (WGS) entry which is preliminary data.</text>
</comment>
<name>A0A9X0C7N4_9EURO</name>
<gene>
    <name evidence="2" type="ORF">N7463_001715</name>
</gene>